<gene>
    <name evidence="3" type="ORF">BDY17DRAFT_234350</name>
</gene>
<dbReference type="InterPro" id="IPR050491">
    <property type="entry name" value="AmpC-like"/>
</dbReference>
<dbReference type="InterPro" id="IPR001466">
    <property type="entry name" value="Beta-lactam-related"/>
</dbReference>
<dbReference type="GeneID" id="54471272"/>
<dbReference type="Gene3D" id="3.40.710.10">
    <property type="entry name" value="DD-peptidase/beta-lactamase superfamily"/>
    <property type="match status" value="1"/>
</dbReference>
<dbReference type="PANTHER" id="PTHR46825">
    <property type="entry name" value="D-ALANYL-D-ALANINE-CARBOXYPEPTIDASE/ENDOPEPTIDASE AMPH"/>
    <property type="match status" value="1"/>
</dbReference>
<evidence type="ECO:0000259" key="2">
    <source>
        <dbReference type="Pfam" id="PF00144"/>
    </source>
</evidence>
<feature type="domain" description="Beta-lactamase-related" evidence="2">
    <location>
        <begin position="1"/>
        <end position="343"/>
    </location>
</feature>
<evidence type="ECO:0000313" key="4">
    <source>
        <dbReference type="Proteomes" id="UP000799767"/>
    </source>
</evidence>
<keyword evidence="4" id="KW-1185">Reference proteome</keyword>
<protein>
    <submittedName>
        <fullName evidence="3">Beta-lactamase/transpeptidase-like protein</fullName>
    </submittedName>
</protein>
<dbReference type="AlphaFoldDB" id="A0A6A6PG98"/>
<comment type="similarity">
    <text evidence="1">Belongs to the peptidase S12 family.</text>
</comment>
<dbReference type="InterPro" id="IPR012338">
    <property type="entry name" value="Beta-lactam/transpept-like"/>
</dbReference>
<dbReference type="OrthoDB" id="552049at2759"/>
<feature type="non-terminal residue" evidence="3">
    <location>
        <position position="1"/>
    </location>
</feature>
<dbReference type="PANTHER" id="PTHR46825:SF9">
    <property type="entry name" value="BETA-LACTAMASE-RELATED DOMAIN-CONTAINING PROTEIN"/>
    <property type="match status" value="1"/>
</dbReference>
<proteinExistence type="inferred from homology"/>
<organism evidence="3 4">
    <name type="scientific">Neohortaea acidophila</name>
    <dbReference type="NCBI Taxonomy" id="245834"/>
    <lineage>
        <taxon>Eukaryota</taxon>
        <taxon>Fungi</taxon>
        <taxon>Dikarya</taxon>
        <taxon>Ascomycota</taxon>
        <taxon>Pezizomycotina</taxon>
        <taxon>Dothideomycetes</taxon>
        <taxon>Dothideomycetidae</taxon>
        <taxon>Mycosphaerellales</taxon>
        <taxon>Teratosphaeriaceae</taxon>
        <taxon>Neohortaea</taxon>
    </lineage>
</organism>
<feature type="non-terminal residue" evidence="3">
    <location>
        <position position="367"/>
    </location>
</feature>
<dbReference type="RefSeq" id="XP_033585376.1">
    <property type="nucleotide sequence ID" value="XM_033730270.1"/>
</dbReference>
<name>A0A6A6PG98_9PEZI</name>
<sequence length="367" mass="40732">FDALVDKTLKQWHVLSISFAITDRSSTHTKCYGLADVDSSTPVDDKTLHYIASLTKAHLSAAWALYISSAANQAKPERERITWRTPLAHIIPDDFQLSDPARTNEVTLEDALSHRTGLPRHDQSRERFDIKTTKALTRNLRNLPFQNSLRTRFEYCNVMFVAASHALETVTGKPLATVLREWLWDPMGMDSTYAGDSEAAWTADGNTLATGYAWSKPRDAGADVAAELEEQPHPDLSVTSGAGYAISTVRDYIKWMQGLLGIIDSPLTDDIVHSLWTARTLVHEQARKPPCEGLVGYGLGWFIAMYRGQEVRWHSGGLAGAGSLVVILPNLQWGVTYFANAHDVSASLKGLAFELVDIRLDVPEQER</sequence>
<dbReference type="EMBL" id="MU001643">
    <property type="protein sequence ID" value="KAF2478806.1"/>
    <property type="molecule type" value="Genomic_DNA"/>
</dbReference>
<dbReference type="Pfam" id="PF00144">
    <property type="entry name" value="Beta-lactamase"/>
    <property type="match status" value="1"/>
</dbReference>
<evidence type="ECO:0000256" key="1">
    <source>
        <dbReference type="ARBA" id="ARBA00038215"/>
    </source>
</evidence>
<dbReference type="Proteomes" id="UP000799767">
    <property type="component" value="Unassembled WGS sequence"/>
</dbReference>
<evidence type="ECO:0000313" key="3">
    <source>
        <dbReference type="EMBL" id="KAF2478806.1"/>
    </source>
</evidence>
<accession>A0A6A6PG98</accession>
<reference evidence="3" key="1">
    <citation type="journal article" date="2020" name="Stud. Mycol.">
        <title>101 Dothideomycetes genomes: a test case for predicting lifestyles and emergence of pathogens.</title>
        <authorList>
            <person name="Haridas S."/>
            <person name="Albert R."/>
            <person name="Binder M."/>
            <person name="Bloem J."/>
            <person name="Labutti K."/>
            <person name="Salamov A."/>
            <person name="Andreopoulos B."/>
            <person name="Baker S."/>
            <person name="Barry K."/>
            <person name="Bills G."/>
            <person name="Bluhm B."/>
            <person name="Cannon C."/>
            <person name="Castanera R."/>
            <person name="Culley D."/>
            <person name="Daum C."/>
            <person name="Ezra D."/>
            <person name="Gonzalez J."/>
            <person name="Henrissat B."/>
            <person name="Kuo A."/>
            <person name="Liang C."/>
            <person name="Lipzen A."/>
            <person name="Lutzoni F."/>
            <person name="Magnuson J."/>
            <person name="Mondo S."/>
            <person name="Nolan M."/>
            <person name="Ohm R."/>
            <person name="Pangilinan J."/>
            <person name="Park H.-J."/>
            <person name="Ramirez L."/>
            <person name="Alfaro M."/>
            <person name="Sun H."/>
            <person name="Tritt A."/>
            <person name="Yoshinaga Y."/>
            <person name="Zwiers L.-H."/>
            <person name="Turgeon B."/>
            <person name="Goodwin S."/>
            <person name="Spatafora J."/>
            <person name="Crous P."/>
            <person name="Grigoriev I."/>
        </authorList>
    </citation>
    <scope>NUCLEOTIDE SEQUENCE</scope>
    <source>
        <strain evidence="3">CBS 113389</strain>
    </source>
</reference>
<dbReference type="SUPFAM" id="SSF56601">
    <property type="entry name" value="beta-lactamase/transpeptidase-like"/>
    <property type="match status" value="1"/>
</dbReference>